<dbReference type="AlphaFoldDB" id="A0A0T5XAT9"/>
<dbReference type="Proteomes" id="UP000005273">
    <property type="component" value="Unassembled WGS sequence"/>
</dbReference>
<dbReference type="InterPro" id="IPR027417">
    <property type="entry name" value="P-loop_NTPase"/>
</dbReference>
<evidence type="ECO:0000256" key="1">
    <source>
        <dbReference type="PIRNR" id="PIRNR036409"/>
    </source>
</evidence>
<comment type="similarity">
    <text evidence="1">Belongs to the EutP/PduV family.</text>
</comment>
<dbReference type="Gene3D" id="3.40.50.300">
    <property type="entry name" value="P-loop containing nucleotide triphosphate hydrolases"/>
    <property type="match status" value="1"/>
</dbReference>
<dbReference type="EMBL" id="ACJX03000001">
    <property type="protein sequence ID" value="KRT35456.1"/>
    <property type="molecule type" value="Genomic_DNA"/>
</dbReference>
<gene>
    <name evidence="2" type="ORF">HMPREF1705_02683</name>
</gene>
<dbReference type="PANTHER" id="PTHR40453:SF1">
    <property type="entry name" value="PROTEIN YOEF"/>
    <property type="match status" value="1"/>
</dbReference>
<evidence type="ECO:0000313" key="2">
    <source>
        <dbReference type="EMBL" id="KRT35456.1"/>
    </source>
</evidence>
<dbReference type="SUPFAM" id="SSF52540">
    <property type="entry name" value="P-loop containing nucleoside triphosphate hydrolases"/>
    <property type="match status" value="1"/>
</dbReference>
<dbReference type="RefSeq" id="WP_057940749.1">
    <property type="nucleotide sequence ID" value="NZ_ACJX03000001.1"/>
</dbReference>
<dbReference type="Pfam" id="PF10662">
    <property type="entry name" value="PduV-EutP"/>
    <property type="match status" value="1"/>
</dbReference>
<sequence>MCVMVIGPSGAGKTTLLKALKLLEDERPLRKTPFFQFSGKAIDTPGEFFDLPRFYHALITVSSRSQIILLLIDPTNLRQFPSRFTKSLRSKVIGVISKADLVNEDRIKIAKKFLAEAGVEEVVCVSALTGEGIAALKQKIEKSIRRCVRP</sequence>
<dbReference type="OrthoDB" id="6179at2"/>
<organism evidence="2 3">
    <name type="scientific">Acetomicrobium hydrogeniformans ATCC BAA-1850</name>
    <dbReference type="NCBI Taxonomy" id="592015"/>
    <lineage>
        <taxon>Bacteria</taxon>
        <taxon>Thermotogati</taxon>
        <taxon>Synergistota</taxon>
        <taxon>Synergistia</taxon>
        <taxon>Synergistales</taxon>
        <taxon>Acetomicrobiaceae</taxon>
        <taxon>Acetomicrobium</taxon>
    </lineage>
</organism>
<dbReference type="PIRSF" id="PIRSF036409">
    <property type="entry name" value="EutP_PduV"/>
    <property type="match status" value="1"/>
</dbReference>
<dbReference type="STRING" id="592015.HMPREF1705_02683"/>
<accession>A0A0T5XAT9</accession>
<dbReference type="InterPro" id="IPR012381">
    <property type="entry name" value="EutP_PduV"/>
</dbReference>
<reference evidence="3" key="1">
    <citation type="submission" date="2012-09" db="EMBL/GenBank/DDBJ databases">
        <authorList>
            <person name="Weinstock G."/>
            <person name="Sodergren E."/>
            <person name="Clifton S."/>
            <person name="Fulton L."/>
            <person name="Fulton B."/>
            <person name="Courtney L."/>
            <person name="Fronick C."/>
            <person name="Harrison M."/>
            <person name="Strong C."/>
            <person name="Farmer C."/>
            <person name="Delehaunty K."/>
            <person name="Markovic C."/>
            <person name="Hall O."/>
            <person name="Minx P."/>
            <person name="Tomlinson C."/>
            <person name="Mitreva M."/>
            <person name="Nelson J."/>
            <person name="Hou S."/>
            <person name="Wollam A."/>
            <person name="Pepin K.H."/>
            <person name="Johnson M."/>
            <person name="Bhonagiri V."/>
            <person name="Nash W.E."/>
            <person name="Suruliraj S."/>
            <person name="Warren W."/>
            <person name="Chinwalla A."/>
            <person name="Mardis E.R."/>
            <person name="Wilson R.K."/>
        </authorList>
    </citation>
    <scope>NUCLEOTIDE SEQUENCE [LARGE SCALE GENOMIC DNA]</scope>
    <source>
        <strain evidence="3">OS1</strain>
    </source>
</reference>
<name>A0A0T5XAT9_9BACT</name>
<comment type="caution">
    <text evidence="2">The sequence shown here is derived from an EMBL/GenBank/DDBJ whole genome shotgun (WGS) entry which is preliminary data.</text>
</comment>
<evidence type="ECO:0000313" key="3">
    <source>
        <dbReference type="Proteomes" id="UP000005273"/>
    </source>
</evidence>
<dbReference type="GO" id="GO:0005524">
    <property type="term" value="F:ATP binding"/>
    <property type="evidence" value="ECO:0007669"/>
    <property type="project" value="UniProtKB-UniRule"/>
</dbReference>
<keyword evidence="3" id="KW-1185">Reference proteome</keyword>
<dbReference type="eggNOG" id="COG4917">
    <property type="taxonomic scope" value="Bacteria"/>
</dbReference>
<protein>
    <submittedName>
        <fullName evidence="2">Putative ethanolamine utilization protein, EutP</fullName>
    </submittedName>
</protein>
<proteinExistence type="inferred from homology"/>
<keyword evidence="1" id="KW-0547">Nucleotide-binding</keyword>
<dbReference type="PANTHER" id="PTHR40453">
    <property type="entry name" value="PROTEIN YOEF"/>
    <property type="match status" value="1"/>
</dbReference>
<dbReference type="GO" id="GO:0006576">
    <property type="term" value="P:biogenic amine metabolic process"/>
    <property type="evidence" value="ECO:0007669"/>
    <property type="project" value="InterPro"/>
</dbReference>